<dbReference type="EMBL" id="HBUE01241161">
    <property type="protein sequence ID" value="CAG6549514.1"/>
    <property type="molecule type" value="Transcribed_RNA"/>
</dbReference>
<dbReference type="AlphaFoldDB" id="A0A8D8L260"/>
<proteinExistence type="predicted"/>
<evidence type="ECO:0000313" key="1">
    <source>
        <dbReference type="EMBL" id="CAG6601789.1"/>
    </source>
</evidence>
<organism evidence="1">
    <name type="scientific">Culex pipiens</name>
    <name type="common">House mosquito</name>
    <dbReference type="NCBI Taxonomy" id="7175"/>
    <lineage>
        <taxon>Eukaryota</taxon>
        <taxon>Metazoa</taxon>
        <taxon>Ecdysozoa</taxon>
        <taxon>Arthropoda</taxon>
        <taxon>Hexapoda</taxon>
        <taxon>Insecta</taxon>
        <taxon>Pterygota</taxon>
        <taxon>Neoptera</taxon>
        <taxon>Endopterygota</taxon>
        <taxon>Diptera</taxon>
        <taxon>Nematocera</taxon>
        <taxon>Culicoidea</taxon>
        <taxon>Culicidae</taxon>
        <taxon>Culicinae</taxon>
        <taxon>Culicini</taxon>
        <taxon>Culex</taxon>
        <taxon>Culex</taxon>
    </lineage>
</organism>
<name>A0A8D8L260_CULPI</name>
<dbReference type="EMBL" id="HBUE01348212">
    <property type="protein sequence ID" value="CAG6601789.1"/>
    <property type="molecule type" value="Transcribed_RNA"/>
</dbReference>
<accession>A0A8D8L260</accession>
<sequence length="231" mass="26462">MVQQIINRPFANLLRHEPHHDKQHFVVRRVGPLHRLHNPELLDVAPALVQLLSQPDLGALVQRDGAHTGRQLWPLAKLLRKQRMRNRERTQPAQILKQPQRPDAGHFDVLEFEHLNAGHKLDQHFQVVTAHSGTAQRHVGHVPEELDQRAKVPKANAGKRYLFQVVRQLVPGAPFVAPGQNQKQMQILEPRTILHNLLHQRNVRDPVALLVMQISQVLKLPQNPKQRIDPG</sequence>
<reference evidence="1" key="1">
    <citation type="submission" date="2021-05" db="EMBL/GenBank/DDBJ databases">
        <authorList>
            <person name="Alioto T."/>
            <person name="Alioto T."/>
            <person name="Gomez Garrido J."/>
        </authorList>
    </citation>
    <scope>NUCLEOTIDE SEQUENCE</scope>
</reference>
<protein>
    <submittedName>
        <fullName evidence="1">(northern house mosquito) hypothetical protein</fullName>
    </submittedName>
</protein>